<evidence type="ECO:0000256" key="12">
    <source>
        <dbReference type="RuleBase" id="RU367119"/>
    </source>
</evidence>
<keyword evidence="6 12" id="KW-1003">Cell membrane</keyword>
<dbReference type="SUPFAM" id="SSF53850">
    <property type="entry name" value="Periplasmic binding protein-like II"/>
    <property type="match status" value="1"/>
</dbReference>
<dbReference type="InterPro" id="IPR024370">
    <property type="entry name" value="PBP_domain"/>
</dbReference>
<evidence type="ECO:0000256" key="2">
    <source>
        <dbReference type="ARBA" id="ARBA00004193"/>
    </source>
</evidence>
<dbReference type="PANTHER" id="PTHR30570">
    <property type="entry name" value="PERIPLASMIC PHOSPHATE BINDING COMPONENT OF PHOSPHATE ABC TRANSPORTER"/>
    <property type="match status" value="1"/>
</dbReference>
<dbReference type="NCBIfam" id="TIGR02136">
    <property type="entry name" value="ptsS_2"/>
    <property type="match status" value="1"/>
</dbReference>
<keyword evidence="10 12" id="KW-0564">Palmitate</keyword>
<comment type="subcellular location">
    <subcellularLocation>
        <location evidence="2 12">Cell membrane</location>
        <topology evidence="2 12">Lipid-anchor</topology>
    </subcellularLocation>
</comment>
<dbReference type="EMBL" id="ACGO02000001">
    <property type="protein sequence ID" value="EFJ70583.1"/>
    <property type="molecule type" value="Genomic_DNA"/>
</dbReference>
<name>A0AA87A591_9LACO</name>
<dbReference type="GO" id="GO:0042301">
    <property type="term" value="F:phosphate ion binding"/>
    <property type="evidence" value="ECO:0007669"/>
    <property type="project" value="UniProtKB-UniRule"/>
</dbReference>
<keyword evidence="8" id="KW-0732">Signal</keyword>
<evidence type="ECO:0000256" key="10">
    <source>
        <dbReference type="ARBA" id="ARBA00023139"/>
    </source>
</evidence>
<comment type="similarity">
    <text evidence="3 12">Belongs to the PstS family.</text>
</comment>
<comment type="function">
    <text evidence="1">Part of the ABC transporter complex PstSACB involved in phosphate import.</text>
</comment>
<evidence type="ECO:0000259" key="13">
    <source>
        <dbReference type="Pfam" id="PF12849"/>
    </source>
</evidence>
<proteinExistence type="inferred from homology"/>
<comment type="function">
    <text evidence="12">Involved in the system for phosphate transport across the cytoplasmic membrane.</text>
</comment>
<keyword evidence="9" id="KW-0472">Membrane</keyword>
<sequence length="313" mass="34432">MRSVDRGYYDKIFLLNTVNYMEKLMRTNFKFKIAAVLGLLAILIGLTGCANNNSNKITVVGSSAMQLLAEQAGNDYRLSHPDSNIVVQGGGSGTGLSQVQAGAVEIGTSDVFAETQKGIDAKKLQNHLVAVVGIVPIVNKSAGVKNLTRQQLSDIFTGKITNWKQVGGKNQNITVINRSKGSGTRGTFEGLILNGKKPIQAQEQDSNGTVRKIVSSTPGTISYISFPYANDENIQKLSIDKIKPTNKNVETNRWHLWSYEHMYTKGKPNKNVQKFIDYMLGSKVQNDLVPKLGYISINKMQVERDSNNHVVQK</sequence>
<dbReference type="CDD" id="cd13653">
    <property type="entry name" value="PBP2_phosphate_like_1"/>
    <property type="match status" value="1"/>
</dbReference>
<accession>A0AA87A591</accession>
<dbReference type="Pfam" id="PF12849">
    <property type="entry name" value="PBP_like_2"/>
    <property type="match status" value="1"/>
</dbReference>
<dbReference type="InterPro" id="IPR011862">
    <property type="entry name" value="Phos-bd"/>
</dbReference>
<evidence type="ECO:0000313" key="14">
    <source>
        <dbReference type="EMBL" id="EFJ70583.1"/>
    </source>
</evidence>
<evidence type="ECO:0000256" key="11">
    <source>
        <dbReference type="ARBA" id="ARBA00023288"/>
    </source>
</evidence>
<keyword evidence="11 12" id="KW-0449">Lipoprotein</keyword>
<gene>
    <name evidence="14" type="primary">pstS</name>
    <name evidence="14" type="ORF">HMPREF0514_11027</name>
</gene>
<evidence type="ECO:0000256" key="9">
    <source>
        <dbReference type="ARBA" id="ARBA00023136"/>
    </source>
</evidence>
<evidence type="ECO:0000256" key="6">
    <source>
        <dbReference type="ARBA" id="ARBA00022475"/>
    </source>
</evidence>
<comment type="subunit">
    <text evidence="4 12">The complex is composed of two ATP-binding proteins (PstB), two transmembrane proteins (PstC and PstA) and a solute-binding protein (PstS).</text>
</comment>
<evidence type="ECO:0000256" key="8">
    <source>
        <dbReference type="ARBA" id="ARBA00022729"/>
    </source>
</evidence>
<dbReference type="InterPro" id="IPR050811">
    <property type="entry name" value="Phosphate_ABC_transporter"/>
</dbReference>
<feature type="domain" description="PBP" evidence="13">
    <location>
        <begin position="53"/>
        <end position="281"/>
    </location>
</feature>
<evidence type="ECO:0000256" key="4">
    <source>
        <dbReference type="ARBA" id="ARBA00011529"/>
    </source>
</evidence>
<evidence type="ECO:0000256" key="3">
    <source>
        <dbReference type="ARBA" id="ARBA00008725"/>
    </source>
</evidence>
<keyword evidence="7 12" id="KW-0592">Phosphate transport</keyword>
<reference evidence="14 15" key="1">
    <citation type="submission" date="2010-06" db="EMBL/GenBank/DDBJ databases">
        <authorList>
            <person name="Muzny D."/>
            <person name="Qin X."/>
            <person name="Buhay C."/>
            <person name="Dugan-Rocha S."/>
            <person name="Ding Y."/>
            <person name="Chen G."/>
            <person name="Hawes A."/>
            <person name="Holder M."/>
            <person name="Jhangiani S."/>
            <person name="Johnson A."/>
            <person name="Khan Z."/>
            <person name="Li Z."/>
            <person name="Liu W."/>
            <person name="Liu X."/>
            <person name="Perez L."/>
            <person name="Shen H."/>
            <person name="Wang Q."/>
            <person name="Watt J."/>
            <person name="Xi L."/>
            <person name="Xin Y."/>
            <person name="Zhou J."/>
            <person name="Deng J."/>
            <person name="Jiang H."/>
            <person name="Liu Y."/>
            <person name="Qu J."/>
            <person name="Song X.-Z."/>
            <person name="Zhang L."/>
            <person name="Villasana D."/>
            <person name="Johnson A."/>
            <person name="Liu J."/>
            <person name="Liyanage D."/>
            <person name="Lorensuhewa L."/>
            <person name="Robinson T."/>
            <person name="Song A."/>
            <person name="Song B.-B."/>
            <person name="Dinh H."/>
            <person name="Thornton R."/>
            <person name="Coyle M."/>
            <person name="Francisco L."/>
            <person name="Jackson L."/>
            <person name="Javaid M."/>
            <person name="Korchina V."/>
            <person name="Kovar C."/>
            <person name="Mata R."/>
            <person name="Mathew T."/>
            <person name="Ngo R."/>
            <person name="Nguyen L."/>
            <person name="Nguyen N."/>
            <person name="Okwuonu G."/>
            <person name="Ongeri F."/>
            <person name="Pham C."/>
            <person name="Simmons D."/>
            <person name="Wilczek-Boney K."/>
            <person name="Hale W."/>
            <person name="Jakkamsetti A."/>
            <person name="Pham P."/>
            <person name="Ruth R."/>
            <person name="San Lucas F."/>
            <person name="Warren J."/>
            <person name="Zhang J."/>
            <person name="Zhao Z."/>
            <person name="Zhou C."/>
            <person name="Zhu D."/>
            <person name="Lee S."/>
            <person name="Bess C."/>
            <person name="Blankenburg K."/>
            <person name="Forbes L."/>
            <person name="Fu Q."/>
            <person name="Gubbala S."/>
            <person name="Hirani K."/>
            <person name="Jayaseelan J.C."/>
            <person name="Lara F."/>
            <person name="Munidasa M."/>
            <person name="Palculict T."/>
            <person name="Patil S."/>
            <person name="Pu L.-L."/>
            <person name="Saada N."/>
            <person name="Tang L."/>
            <person name="Weissenberger G."/>
            <person name="Zhu Y."/>
            <person name="Hemphill L."/>
            <person name="Shang Y."/>
            <person name="Youmans B."/>
            <person name="Ayvaz T."/>
            <person name="Ross M."/>
            <person name="Santibanez J."/>
            <person name="Aqrawi P."/>
            <person name="Gross S."/>
            <person name="Joshi V."/>
            <person name="Fowler G."/>
            <person name="Nazareth L."/>
            <person name="Reid J."/>
            <person name="Worley K."/>
            <person name="Petrosino J."/>
            <person name="Highlander S."/>
            <person name="Gibbs R."/>
        </authorList>
    </citation>
    <scope>NUCLEOTIDE SEQUENCE [LARGE SCALE GENOMIC DNA]</scope>
    <source>
        <strain evidence="14 15">JV-V03</strain>
    </source>
</reference>
<dbReference type="GO" id="GO:0006817">
    <property type="term" value="P:phosphate ion transport"/>
    <property type="evidence" value="ECO:0007669"/>
    <property type="project" value="UniProtKB-UniRule"/>
</dbReference>
<protein>
    <recommendedName>
        <fullName evidence="12">Phosphate-binding protein</fullName>
    </recommendedName>
</protein>
<evidence type="ECO:0000313" key="15">
    <source>
        <dbReference type="Proteomes" id="UP000003672"/>
    </source>
</evidence>
<evidence type="ECO:0000256" key="1">
    <source>
        <dbReference type="ARBA" id="ARBA00002841"/>
    </source>
</evidence>
<keyword evidence="5 12" id="KW-0813">Transport</keyword>
<comment type="caution">
    <text evidence="14">The sequence shown here is derived from an EMBL/GenBank/DDBJ whole genome shotgun (WGS) entry which is preliminary data.</text>
</comment>
<dbReference type="Proteomes" id="UP000003672">
    <property type="component" value="Unassembled WGS sequence"/>
</dbReference>
<organism evidence="14 15">
    <name type="scientific">Lactobacillus paragasseri JV-V03</name>
    <dbReference type="NCBI Taxonomy" id="525326"/>
    <lineage>
        <taxon>Bacteria</taxon>
        <taxon>Bacillati</taxon>
        <taxon>Bacillota</taxon>
        <taxon>Bacilli</taxon>
        <taxon>Lactobacillales</taxon>
        <taxon>Lactobacillaceae</taxon>
        <taxon>Lactobacillus</taxon>
    </lineage>
</organism>
<dbReference type="Gene3D" id="3.40.190.10">
    <property type="entry name" value="Periplasmic binding protein-like II"/>
    <property type="match status" value="2"/>
</dbReference>
<evidence type="ECO:0000256" key="5">
    <source>
        <dbReference type="ARBA" id="ARBA00022448"/>
    </source>
</evidence>
<dbReference type="PANTHER" id="PTHR30570:SF4">
    <property type="entry name" value="PHOSPHATE-BINDING PROTEIN PSTS 1"/>
    <property type="match status" value="1"/>
</dbReference>
<evidence type="ECO:0000256" key="7">
    <source>
        <dbReference type="ARBA" id="ARBA00022592"/>
    </source>
</evidence>
<dbReference type="GO" id="GO:0005886">
    <property type="term" value="C:plasma membrane"/>
    <property type="evidence" value="ECO:0007669"/>
    <property type="project" value="UniProtKB-SubCell"/>
</dbReference>
<dbReference type="AlphaFoldDB" id="A0AA87A591"/>